<reference evidence="7" key="1">
    <citation type="submission" date="2020-08" db="EMBL/GenBank/DDBJ databases">
        <title>Ramlibacter sp. USB13 16S ribosomal RNA gene genome sequencing and assembly.</title>
        <authorList>
            <person name="Kang M."/>
        </authorList>
    </citation>
    <scope>NUCLEOTIDE SEQUENCE</scope>
    <source>
        <strain evidence="7">USB13</strain>
    </source>
</reference>
<gene>
    <name evidence="7" type="ORF">H8N03_22205</name>
</gene>
<evidence type="ECO:0000313" key="8">
    <source>
        <dbReference type="Proteomes" id="UP000608513"/>
    </source>
</evidence>
<comment type="caution">
    <text evidence="7">The sequence shown here is derived from an EMBL/GenBank/DDBJ whole genome shotgun (WGS) entry which is preliminary data.</text>
</comment>
<feature type="domain" description="Filamentous haemagglutinin FhaB/tRNA nuclease CdiA-like TPS" evidence="6">
    <location>
        <begin position="26"/>
        <end position="142"/>
    </location>
</feature>
<organism evidence="7 8">
    <name type="scientific">Ramlibacter cellulosilyticus</name>
    <dbReference type="NCBI Taxonomy" id="2764187"/>
    <lineage>
        <taxon>Bacteria</taxon>
        <taxon>Pseudomonadati</taxon>
        <taxon>Pseudomonadota</taxon>
        <taxon>Betaproteobacteria</taxon>
        <taxon>Burkholderiales</taxon>
        <taxon>Comamonadaceae</taxon>
        <taxon>Ramlibacter</taxon>
    </lineage>
</organism>
<evidence type="ECO:0000256" key="3">
    <source>
        <dbReference type="ARBA" id="ARBA00022729"/>
    </source>
</evidence>
<dbReference type="Pfam" id="PF05860">
    <property type="entry name" value="TPS"/>
    <property type="match status" value="1"/>
</dbReference>
<name>A0A923MV94_9BURK</name>
<dbReference type="AlphaFoldDB" id="A0A923MV94"/>
<protein>
    <submittedName>
        <fullName evidence="7">Filamentous hemagglutinin N-terminal domain-containing protein</fullName>
    </submittedName>
</protein>
<dbReference type="EMBL" id="JACORT010000012">
    <property type="protein sequence ID" value="MBC5785671.1"/>
    <property type="molecule type" value="Genomic_DNA"/>
</dbReference>
<evidence type="ECO:0000313" key="7">
    <source>
        <dbReference type="EMBL" id="MBC5785671.1"/>
    </source>
</evidence>
<dbReference type="SMART" id="SM00912">
    <property type="entry name" value="Haemagg_act"/>
    <property type="match status" value="1"/>
</dbReference>
<feature type="region of interest" description="Disordered" evidence="4">
    <location>
        <begin position="258"/>
        <end position="338"/>
    </location>
</feature>
<comment type="subcellular location">
    <subcellularLocation>
        <location evidence="1">Secreted</location>
    </subcellularLocation>
</comment>
<evidence type="ECO:0000256" key="2">
    <source>
        <dbReference type="ARBA" id="ARBA00022525"/>
    </source>
</evidence>
<dbReference type="GO" id="GO:0005576">
    <property type="term" value="C:extracellular region"/>
    <property type="evidence" value="ECO:0007669"/>
    <property type="project" value="UniProtKB-SubCell"/>
</dbReference>
<evidence type="ECO:0000256" key="1">
    <source>
        <dbReference type="ARBA" id="ARBA00004613"/>
    </source>
</evidence>
<dbReference type="InterPro" id="IPR012334">
    <property type="entry name" value="Pectin_lyas_fold"/>
</dbReference>
<dbReference type="InterPro" id="IPR050909">
    <property type="entry name" value="Bact_Autotransporter_VF"/>
</dbReference>
<proteinExistence type="predicted"/>
<sequence>MPGRTQPRRRAAATLAAVATIWSAAAAAQPSGATAVFGSVQVQQAGASMLVTTRNGAGTNRSVIDWRSFSVPGGSTTHFQQPGADSLSINRVTGGRPSDIYGTLSSNGRLVLVNPAGIAVGKGAVVDTAGFTASTLALGDDDAVAGRLRFSAGRGKGDVDVRGRILARSGDVVLLGTDVKVDKEALVQAPNGSILLAAGQRVSITGRGLEGILLEVTGKEDRVTNLGRLEGDAVGLFATHLRHTGAIQARHVVLEGDKVRLERGGKDRDKDGKGGNGKPGKGHQPGNAGGEEGSAPPPGMEGSIETPPETSAGSGTTPPAGGGPDDRQSRQLPAQALPPVLAALATGIPASTLNGAEVAATLDAPAGADPSGRPGKRVQPDPQLQCVR</sequence>
<dbReference type="PANTHER" id="PTHR12338:SF8">
    <property type="entry name" value="HEME_HEMOPEXIN-BINDING PROTEIN"/>
    <property type="match status" value="1"/>
</dbReference>
<accession>A0A923MV94</accession>
<keyword evidence="3 5" id="KW-0732">Signal</keyword>
<evidence type="ECO:0000259" key="6">
    <source>
        <dbReference type="SMART" id="SM00912"/>
    </source>
</evidence>
<dbReference type="InterPro" id="IPR011050">
    <property type="entry name" value="Pectin_lyase_fold/virulence"/>
</dbReference>
<keyword evidence="8" id="KW-1185">Reference proteome</keyword>
<dbReference type="Proteomes" id="UP000608513">
    <property type="component" value="Unassembled WGS sequence"/>
</dbReference>
<dbReference type="Gene3D" id="2.160.20.10">
    <property type="entry name" value="Single-stranded right-handed beta-helix, Pectin lyase-like"/>
    <property type="match status" value="1"/>
</dbReference>
<dbReference type="SUPFAM" id="SSF51126">
    <property type="entry name" value="Pectin lyase-like"/>
    <property type="match status" value="1"/>
</dbReference>
<dbReference type="NCBIfam" id="TIGR01901">
    <property type="entry name" value="adhes_NPXG"/>
    <property type="match status" value="1"/>
</dbReference>
<feature type="region of interest" description="Disordered" evidence="4">
    <location>
        <begin position="361"/>
        <end position="388"/>
    </location>
</feature>
<feature type="compositionally biased region" description="Basic and acidic residues" evidence="4">
    <location>
        <begin position="258"/>
        <end position="273"/>
    </location>
</feature>
<feature type="chain" id="PRO_5037598730" evidence="5">
    <location>
        <begin position="28"/>
        <end position="388"/>
    </location>
</feature>
<evidence type="ECO:0000256" key="5">
    <source>
        <dbReference type="SAM" id="SignalP"/>
    </source>
</evidence>
<keyword evidence="2" id="KW-0964">Secreted</keyword>
<dbReference type="PANTHER" id="PTHR12338">
    <property type="entry name" value="AUTOTRANSPORTER"/>
    <property type="match status" value="1"/>
</dbReference>
<dbReference type="RefSeq" id="WP_187078423.1">
    <property type="nucleotide sequence ID" value="NZ_JACORT010000012.1"/>
</dbReference>
<feature type="signal peptide" evidence="5">
    <location>
        <begin position="1"/>
        <end position="27"/>
    </location>
</feature>
<dbReference type="InterPro" id="IPR008638">
    <property type="entry name" value="FhaB/CdiA-like_TPS"/>
</dbReference>
<feature type="compositionally biased region" description="Low complexity" evidence="4">
    <location>
        <begin position="310"/>
        <end position="319"/>
    </location>
</feature>
<evidence type="ECO:0000256" key="4">
    <source>
        <dbReference type="SAM" id="MobiDB-lite"/>
    </source>
</evidence>